<sequence>MPPAVAAFTDTYLPTVNGVTYTISAWRDRYIERDGRMDVVYPSSSYDPAPGEHPVRSFPFPFYEGYRLGVPSVPEAVADVDLVHAHSPFAVGLAGYRLARRESLPFVVSYHTPTAEYASYVAPGPLADPVAAVSSRWEQWFLERADLVLAPSDRTARSLRKRLDGVVVEDLPNGVDTTRFEPTDTTDFKTKYGLPTDRPLVGYTGRHGHEKNLGAIIDAVEPLDVTVVFGGEGPATQSLREAAAAQDVDTRFLGFLDREELPAFYSALDVFAFPSPVETQGIVALEATACGTPVVGVNAGALRETIVAGETGYHYERGDIIDFRDGIQRALATQEQLAETCLAYRSEISLSNAMNQLEAAYDRVR</sequence>
<accession>A0A1D8S4U5</accession>
<dbReference type="AlphaFoldDB" id="A0A1D8S4U5"/>
<dbReference type="EMBL" id="CP016804">
    <property type="protein sequence ID" value="APE95676.1"/>
    <property type="molecule type" value="Genomic_DNA"/>
</dbReference>
<dbReference type="PATRIC" id="fig|1855411.3.peg.1193"/>
<keyword evidence="3" id="KW-0808">Transferase</keyword>
<dbReference type="InterPro" id="IPR001296">
    <property type="entry name" value="Glyco_trans_1"/>
</dbReference>
<dbReference type="EMBL" id="CP016070">
    <property type="protein sequence ID" value="AOW80373.1"/>
    <property type="molecule type" value="Genomic_DNA"/>
</dbReference>
<dbReference type="Gene3D" id="3.40.50.2000">
    <property type="entry name" value="Glycogen Phosphorylase B"/>
    <property type="match status" value="2"/>
</dbReference>
<dbReference type="InterPro" id="IPR050194">
    <property type="entry name" value="Glycosyltransferase_grp1"/>
</dbReference>
<protein>
    <submittedName>
        <fullName evidence="3">Glycosyl transferase group 1</fullName>
    </submittedName>
</protein>
<dbReference type="KEGG" id="halh:HTSR_1193"/>
<feature type="domain" description="Glycosyl transferase family 1" evidence="1">
    <location>
        <begin position="186"/>
        <end position="336"/>
    </location>
</feature>
<dbReference type="PANTHER" id="PTHR45947:SF3">
    <property type="entry name" value="SULFOQUINOVOSYL TRANSFERASE SQD2"/>
    <property type="match status" value="1"/>
</dbReference>
<dbReference type="InterPro" id="IPR028098">
    <property type="entry name" value="Glyco_trans_4-like_N"/>
</dbReference>
<keyword evidence="6" id="KW-1185">Reference proteome</keyword>
<evidence type="ECO:0000259" key="2">
    <source>
        <dbReference type="Pfam" id="PF13439"/>
    </source>
</evidence>
<evidence type="ECO:0000313" key="4">
    <source>
        <dbReference type="EMBL" id="APE95676.1"/>
    </source>
</evidence>
<accession>A0A1J1AC08</accession>
<dbReference type="GO" id="GO:0016757">
    <property type="term" value="F:glycosyltransferase activity"/>
    <property type="evidence" value="ECO:0007669"/>
    <property type="project" value="InterPro"/>
</dbReference>
<dbReference type="Proteomes" id="UP000185608">
    <property type="component" value="Chromosome"/>
</dbReference>
<dbReference type="Pfam" id="PF13439">
    <property type="entry name" value="Glyco_transf_4"/>
    <property type="match status" value="1"/>
</dbReference>
<evidence type="ECO:0000313" key="3">
    <source>
        <dbReference type="EMBL" id="AOW80373.1"/>
    </source>
</evidence>
<evidence type="ECO:0000313" key="5">
    <source>
        <dbReference type="Proteomes" id="UP000185608"/>
    </source>
</evidence>
<reference evidence="3 5" key="1">
    <citation type="submission" date="2016-06" db="EMBL/GenBank/DDBJ databases">
        <title>Discovery of anaerobic lithoheterotrophic haloarchaeon capable of sulfur respiration by hydrogen and formate.</title>
        <authorList>
            <person name="Sorokin D.Y."/>
            <person name="Kublanov I.V."/>
            <person name="Roman P."/>
            <person name="Sinninghe Damste J.S."/>
            <person name="Golyshin P.N."/>
            <person name="Rojo D."/>
            <person name="Ciordia S."/>
            <person name="Mena Md.C."/>
            <person name="Ferrer M."/>
            <person name="Smedile F."/>
            <person name="Messina E."/>
            <person name="La Cono V."/>
            <person name="Yakimov M.M."/>
        </authorList>
    </citation>
    <scope>NUCLEOTIDE SEQUENCE [LARGE SCALE GENOMIC DNA]</scope>
    <source>
        <strain evidence="3 5">HTSR1</strain>
    </source>
</reference>
<proteinExistence type="predicted"/>
<evidence type="ECO:0000259" key="1">
    <source>
        <dbReference type="Pfam" id="PF00534"/>
    </source>
</evidence>
<dbReference type="OrthoDB" id="238665at2157"/>
<dbReference type="STRING" id="1873524.HSR6_1228"/>
<reference evidence="4" key="3">
    <citation type="journal article" date="2017" name="ISME J.">
        <title>Discovery of anaerobic lithoheterotrophic haloarchaea, ubiquitous in hypersaline habitats.</title>
        <authorList>
            <person name="Sorokin D.Y."/>
            <person name="Messina E."/>
            <person name="Smedile F."/>
            <person name="Roman P."/>
            <person name="Damste J.S.S."/>
            <person name="Ciordia S."/>
            <person name="Mena M.C."/>
            <person name="Ferrer M."/>
            <person name="Golyshin P.N."/>
            <person name="Kublanov I.V."/>
            <person name="Samarov N.I."/>
            <person name="Toshchakov S.V."/>
            <person name="La Cono V."/>
            <person name="Yakimov M.M."/>
        </authorList>
    </citation>
    <scope>NUCLEOTIDE SEQUENCE</scope>
    <source>
        <strain evidence="4">HSR6</strain>
    </source>
</reference>
<dbReference type="Pfam" id="PF00534">
    <property type="entry name" value="Glycos_transf_1"/>
    <property type="match status" value="1"/>
</dbReference>
<dbReference type="SUPFAM" id="SSF53756">
    <property type="entry name" value="UDP-Glycosyltransferase/glycogen phosphorylase"/>
    <property type="match status" value="1"/>
</dbReference>
<dbReference type="KEGG" id="hhsr:HSR6_1228"/>
<feature type="domain" description="Glycosyltransferase subfamily 4-like N-terminal" evidence="2">
    <location>
        <begin position="16"/>
        <end position="179"/>
    </location>
</feature>
<reference evidence="6" key="2">
    <citation type="submission" date="2016-08" db="EMBL/GenBank/DDBJ databases">
        <title>Discovery of first anaerobic lithoheterotrophic haloarchae widely represented in hypersaline habitats.</title>
        <authorList>
            <person name="Sorokin D.Y."/>
            <person name="Kublanov I.V."/>
            <person name="Roman P."/>
            <person name="Sinninghe Damste J.S."/>
            <person name="Golyshin P.N."/>
            <person name="Rojo D."/>
            <person name="Ciordia S."/>
            <person name="Mena Md.C."/>
            <person name="Ferrer M."/>
            <person name="Smedile F."/>
            <person name="Messina E."/>
            <person name="La Cono V."/>
            <person name="Yakimov M.M."/>
        </authorList>
    </citation>
    <scope>NUCLEOTIDE SEQUENCE [LARGE SCALE GENOMIC DNA]</scope>
    <source>
        <strain evidence="6">HSR6</strain>
    </source>
</reference>
<dbReference type="GeneID" id="30417751"/>
<dbReference type="PANTHER" id="PTHR45947">
    <property type="entry name" value="SULFOQUINOVOSYL TRANSFERASE SQD2"/>
    <property type="match status" value="1"/>
</dbReference>
<organism evidence="3 5">
    <name type="scientific">Halodesulfurarchaeum formicicum</name>
    <dbReference type="NCBI Taxonomy" id="1873524"/>
    <lineage>
        <taxon>Archaea</taxon>
        <taxon>Methanobacteriati</taxon>
        <taxon>Methanobacteriota</taxon>
        <taxon>Stenosarchaea group</taxon>
        <taxon>Halobacteria</taxon>
        <taxon>Halobacteriales</taxon>
        <taxon>Halobacteriaceae</taxon>
        <taxon>Halodesulfurarchaeum</taxon>
    </lineage>
</organism>
<dbReference type="RefSeq" id="WP_070365066.1">
    <property type="nucleotide sequence ID" value="NZ_CP016070.1"/>
</dbReference>
<evidence type="ECO:0000313" key="6">
    <source>
        <dbReference type="Proteomes" id="UP000186165"/>
    </source>
</evidence>
<gene>
    <name evidence="4" type="ORF">HSR6_1228</name>
    <name evidence="3" type="ORF">HTSR_1193</name>
</gene>
<name>A0A1D8S4U5_9EURY</name>
<dbReference type="Proteomes" id="UP000186165">
    <property type="component" value="Chromosome"/>
</dbReference>